<organism evidence="2 3">
    <name type="scientific">Romanomermis culicivorax</name>
    <name type="common">Nematode worm</name>
    <dbReference type="NCBI Taxonomy" id="13658"/>
    <lineage>
        <taxon>Eukaryota</taxon>
        <taxon>Metazoa</taxon>
        <taxon>Ecdysozoa</taxon>
        <taxon>Nematoda</taxon>
        <taxon>Enoplea</taxon>
        <taxon>Dorylaimia</taxon>
        <taxon>Mermithida</taxon>
        <taxon>Mermithoidea</taxon>
        <taxon>Mermithidae</taxon>
        <taxon>Romanomermis</taxon>
    </lineage>
</organism>
<evidence type="ECO:0000313" key="3">
    <source>
        <dbReference type="WBParaSite" id="nRc.2.0.1.t04866-RA"/>
    </source>
</evidence>
<feature type="region of interest" description="Disordered" evidence="1">
    <location>
        <begin position="352"/>
        <end position="376"/>
    </location>
</feature>
<dbReference type="WBParaSite" id="nRc.2.0.1.t04866-RA">
    <property type="protein sequence ID" value="nRc.2.0.1.t04866-RA"/>
    <property type="gene ID" value="nRc.2.0.1.g04866"/>
</dbReference>
<dbReference type="PANTHER" id="PTHR33845:SF1">
    <property type="entry name" value="C2H2-TYPE DOMAIN-CONTAINING PROTEIN"/>
    <property type="match status" value="1"/>
</dbReference>
<feature type="compositionally biased region" description="Basic and acidic residues" evidence="1">
    <location>
        <begin position="360"/>
        <end position="376"/>
    </location>
</feature>
<keyword evidence="2" id="KW-1185">Reference proteome</keyword>
<evidence type="ECO:0000256" key="1">
    <source>
        <dbReference type="SAM" id="MobiDB-lite"/>
    </source>
</evidence>
<reference evidence="3" key="1">
    <citation type="submission" date="2022-11" db="UniProtKB">
        <authorList>
            <consortium name="WormBaseParasite"/>
        </authorList>
    </citation>
    <scope>IDENTIFICATION</scope>
</reference>
<proteinExistence type="predicted"/>
<protein>
    <submittedName>
        <fullName evidence="3">Uncharacterized protein</fullName>
    </submittedName>
</protein>
<dbReference type="PANTHER" id="PTHR33845">
    <property type="entry name" value="C2H2-TYPE DOMAIN-CONTAINING PROTEIN"/>
    <property type="match status" value="1"/>
</dbReference>
<dbReference type="Proteomes" id="UP000887565">
    <property type="component" value="Unplaced"/>
</dbReference>
<accession>A0A915HTK6</accession>
<dbReference type="AlphaFoldDB" id="A0A915HTK6"/>
<name>A0A915HTK6_ROMCU</name>
<evidence type="ECO:0000313" key="2">
    <source>
        <dbReference type="Proteomes" id="UP000887565"/>
    </source>
</evidence>
<sequence>MYEFAYNVRELIKDYISTRIAFSKGGSTIKPIMVVEYEMTSNNLRSEMQAKRQNIENVYGKRKAKPRWLCLEYPVSLNPEIFQTFFDDAKIHKFYLCSCTYKAAKMESGEKKEVPNLSAITTYTQQLEEQQVRPELPCLNEVFRGMWQMYSASDEHHDFLPMGWALRQRQGCKLFSEKQRRFLIQKFDMGIRNKQKFDAKAVAEEMRKNSEFEQSEFLLWQQILNFWSRELRKREQILESDESDTEYCVGETISADTNLEEEADEVEDELSCLTKTSFVDAASAFFFSVAKAFNVQTPIFVQFSFRSSDWSWQSAKPSHNIAFSIQRRPSRHNICEFGSHVNVRLQFISSEPSVQSDSPSQRKIERMHWPSETQRN</sequence>